<sequence>MAFIGLGTVGAVNAVSASAAPSPESSASETIGQLQSEGYRVIVSKVGSGSIDDCVVSAVRQGRSVTGPQPPAVANGITTMGPGQVLQYTTVYVDLACKR</sequence>
<name>A0A1Y0BWT5_9MYCO</name>
<evidence type="ECO:0000313" key="2">
    <source>
        <dbReference type="Proteomes" id="UP000195331"/>
    </source>
</evidence>
<evidence type="ECO:0000313" key="1">
    <source>
        <dbReference type="EMBL" id="ART67359.1"/>
    </source>
</evidence>
<dbReference type="AlphaFoldDB" id="A0A1Y0BWT5"/>
<dbReference type="Proteomes" id="UP000195331">
    <property type="component" value="Chromosome"/>
</dbReference>
<proteinExistence type="predicted"/>
<dbReference type="KEGG" id="mdx:BTO20_00985"/>
<gene>
    <name evidence="1" type="ORF">BTO20_00985</name>
</gene>
<reference evidence="1 2" key="1">
    <citation type="submission" date="2017-04" db="EMBL/GenBank/DDBJ databases">
        <title>Whole Genome Sequence of 1,4-Dioxane Degrading Bacterium Mycobacterium dioxanotrophicus PH-06.</title>
        <authorList>
            <person name="He Y."/>
        </authorList>
    </citation>
    <scope>NUCLEOTIDE SEQUENCE [LARGE SCALE GENOMIC DNA]</scope>
    <source>
        <strain evidence="1 2">PH-06</strain>
    </source>
</reference>
<protein>
    <submittedName>
        <fullName evidence="1">Uncharacterized protein</fullName>
    </submittedName>
</protein>
<dbReference type="EMBL" id="CP020809">
    <property type="protein sequence ID" value="ART67359.1"/>
    <property type="molecule type" value="Genomic_DNA"/>
</dbReference>
<organism evidence="1 2">
    <name type="scientific">Mycobacterium dioxanotrophicus</name>
    <dbReference type="NCBI Taxonomy" id="482462"/>
    <lineage>
        <taxon>Bacteria</taxon>
        <taxon>Bacillati</taxon>
        <taxon>Actinomycetota</taxon>
        <taxon>Actinomycetes</taxon>
        <taxon>Mycobacteriales</taxon>
        <taxon>Mycobacteriaceae</taxon>
        <taxon>Mycobacterium</taxon>
    </lineage>
</organism>
<accession>A0A1Y0BWT5</accession>
<keyword evidence="2" id="KW-1185">Reference proteome</keyword>